<dbReference type="Proteomes" id="UP000824469">
    <property type="component" value="Unassembled WGS sequence"/>
</dbReference>
<keyword evidence="6" id="KW-0238">DNA-binding</keyword>
<dbReference type="PANTHER" id="PTHR23068">
    <property type="entry name" value="DNA CYTOSINE-5- -METHYLTRANSFERASE 3-RELATED"/>
    <property type="match status" value="1"/>
</dbReference>
<evidence type="ECO:0000259" key="8">
    <source>
        <dbReference type="PROSITE" id="PS51680"/>
    </source>
</evidence>
<dbReference type="EMBL" id="JAHRHJ020000003">
    <property type="protein sequence ID" value="KAH9322388.1"/>
    <property type="molecule type" value="Genomic_DNA"/>
</dbReference>
<reference evidence="9 10" key="1">
    <citation type="journal article" date="2021" name="Nat. Plants">
        <title>The Taxus genome provides insights into paclitaxel biosynthesis.</title>
        <authorList>
            <person name="Xiong X."/>
            <person name="Gou J."/>
            <person name="Liao Q."/>
            <person name="Li Y."/>
            <person name="Zhou Q."/>
            <person name="Bi G."/>
            <person name="Li C."/>
            <person name="Du R."/>
            <person name="Wang X."/>
            <person name="Sun T."/>
            <person name="Guo L."/>
            <person name="Liang H."/>
            <person name="Lu P."/>
            <person name="Wu Y."/>
            <person name="Zhang Z."/>
            <person name="Ro D.K."/>
            <person name="Shang Y."/>
            <person name="Huang S."/>
            <person name="Yan J."/>
        </authorList>
    </citation>
    <scope>NUCLEOTIDE SEQUENCE [LARGE SCALE GENOMIC DNA]</scope>
    <source>
        <strain evidence="9">Ta-2019</strain>
    </source>
</reference>
<dbReference type="InterPro" id="IPR050390">
    <property type="entry name" value="C5-Methyltransferase"/>
</dbReference>
<keyword evidence="5" id="KW-0677">Repeat</keyword>
<organism evidence="9 10">
    <name type="scientific">Taxus chinensis</name>
    <name type="common">Chinese yew</name>
    <name type="synonym">Taxus wallichiana var. chinensis</name>
    <dbReference type="NCBI Taxonomy" id="29808"/>
    <lineage>
        <taxon>Eukaryota</taxon>
        <taxon>Viridiplantae</taxon>
        <taxon>Streptophyta</taxon>
        <taxon>Embryophyta</taxon>
        <taxon>Tracheophyta</taxon>
        <taxon>Spermatophyta</taxon>
        <taxon>Pinopsida</taxon>
        <taxon>Pinidae</taxon>
        <taxon>Conifers II</taxon>
        <taxon>Cupressales</taxon>
        <taxon>Taxaceae</taxon>
        <taxon>Taxus</taxon>
    </lineage>
</organism>
<dbReference type="GO" id="GO:0008168">
    <property type="term" value="F:methyltransferase activity"/>
    <property type="evidence" value="ECO:0007669"/>
    <property type="project" value="UniProtKB-KW"/>
</dbReference>
<keyword evidence="3" id="KW-0808">Transferase</keyword>
<evidence type="ECO:0000256" key="4">
    <source>
        <dbReference type="ARBA" id="ARBA00022691"/>
    </source>
</evidence>
<gene>
    <name evidence="9" type="ORF">KI387_017027</name>
</gene>
<dbReference type="PROSITE" id="PS51680">
    <property type="entry name" value="SAM_MT_DRM"/>
    <property type="match status" value="1"/>
</dbReference>
<sequence length="480" mass="53791">MDDTTNQLKQLVTSIVDMNIVAESNLSTLAEINKLSGDVLVAEQIVPDGSVEKGKQLEFAVSFRLEICTILLKRMQTLESRTSSLPDSIISFTEEKVVGNVTSYVRIVPSKVPNSLEGSLLMVQKRIDKATKPFTMNSISRLVALQADIARFGPSLEVVEACIKVLNEGLLQFRTEKEAVAKTDRKMLNHMFDKAKLGGTYEATTRQIKFKLGNSFQNGTYTLCIAIASATHSHLSATKYTVCGVRKCHKKSAVQDLLYRASPLPSHVSVKGITKSLQLLVIHRLHGNALEVPVPAWKRTRYWYGAGYAAGVDAPIDILIDSIDAVRHSQATSDGDLEDPCNGRTLKNKGLKESLKNVQTIEFHKRKNLEADYHETHHTKLFKKIKLKESMSSRGMSVENVDMNVPVRRRVRGLVGFGNPEYPVGQLRKLKEFVKGPPYFYFENVYSTPKGVWATISRFLYDIEPEFVDSKYFSVSSRKR</sequence>
<proteinExistence type="predicted"/>
<evidence type="ECO:0000256" key="6">
    <source>
        <dbReference type="ARBA" id="ARBA00023125"/>
    </source>
</evidence>
<dbReference type="PANTHER" id="PTHR23068:SF25">
    <property type="entry name" value="DNA (CYTOSINE-5)-METHYLTRANSFERASE DRM2"/>
    <property type="match status" value="1"/>
</dbReference>
<evidence type="ECO:0000313" key="9">
    <source>
        <dbReference type="EMBL" id="KAH9322388.1"/>
    </source>
</evidence>
<dbReference type="AlphaFoldDB" id="A0AA38GIE8"/>
<evidence type="ECO:0000256" key="7">
    <source>
        <dbReference type="ARBA" id="ARBA00023242"/>
    </source>
</evidence>
<protein>
    <recommendedName>
        <fullName evidence="8">SAM-dependent MTase DRM-type domain-containing protein</fullName>
    </recommendedName>
</protein>
<comment type="subcellular location">
    <subcellularLocation>
        <location evidence="1">Nucleus</location>
    </subcellularLocation>
</comment>
<accession>A0AA38GIE8</accession>
<keyword evidence="7" id="KW-0539">Nucleus</keyword>
<evidence type="ECO:0000256" key="3">
    <source>
        <dbReference type="ARBA" id="ARBA00022679"/>
    </source>
</evidence>
<dbReference type="GO" id="GO:0005634">
    <property type="term" value="C:nucleus"/>
    <property type="evidence" value="ECO:0007669"/>
    <property type="project" value="UniProtKB-SubCell"/>
</dbReference>
<evidence type="ECO:0000256" key="2">
    <source>
        <dbReference type="ARBA" id="ARBA00022603"/>
    </source>
</evidence>
<dbReference type="InterPro" id="IPR030380">
    <property type="entry name" value="SAM_MeTfrase_DRM"/>
</dbReference>
<keyword evidence="2" id="KW-0489">Methyltransferase</keyword>
<dbReference type="GO" id="GO:0032259">
    <property type="term" value="P:methylation"/>
    <property type="evidence" value="ECO:0007669"/>
    <property type="project" value="UniProtKB-KW"/>
</dbReference>
<evidence type="ECO:0000256" key="5">
    <source>
        <dbReference type="ARBA" id="ARBA00022737"/>
    </source>
</evidence>
<name>A0AA38GIE8_TAXCH</name>
<dbReference type="GO" id="GO:0003677">
    <property type="term" value="F:DNA binding"/>
    <property type="evidence" value="ECO:0007669"/>
    <property type="project" value="UniProtKB-KW"/>
</dbReference>
<evidence type="ECO:0000313" key="10">
    <source>
        <dbReference type="Proteomes" id="UP000824469"/>
    </source>
</evidence>
<evidence type="ECO:0000256" key="1">
    <source>
        <dbReference type="ARBA" id="ARBA00004123"/>
    </source>
</evidence>
<keyword evidence="10" id="KW-1185">Reference proteome</keyword>
<keyword evidence="4" id="KW-0949">S-adenosyl-L-methionine</keyword>
<feature type="domain" description="SAM-dependent MTase DRM-type" evidence="8">
    <location>
        <begin position="426"/>
        <end position="480"/>
    </location>
</feature>
<comment type="caution">
    <text evidence="9">The sequence shown here is derived from an EMBL/GenBank/DDBJ whole genome shotgun (WGS) entry which is preliminary data.</text>
</comment>
<feature type="non-terminal residue" evidence="9">
    <location>
        <position position="1"/>
    </location>
</feature>